<reference evidence="2" key="1">
    <citation type="journal article" date="2022" name="New Phytol.">
        <title>Evolutionary transition to the ectomycorrhizal habit in the genomes of a hyperdiverse lineage of mushroom-forming fungi.</title>
        <authorList>
            <person name="Looney B."/>
            <person name="Miyauchi S."/>
            <person name="Morin E."/>
            <person name="Drula E."/>
            <person name="Courty P.E."/>
            <person name="Kohler A."/>
            <person name="Kuo A."/>
            <person name="LaButti K."/>
            <person name="Pangilinan J."/>
            <person name="Lipzen A."/>
            <person name="Riley R."/>
            <person name="Andreopoulos W."/>
            <person name="He G."/>
            <person name="Johnson J."/>
            <person name="Nolan M."/>
            <person name="Tritt A."/>
            <person name="Barry K.W."/>
            <person name="Grigoriev I.V."/>
            <person name="Nagy L.G."/>
            <person name="Hibbett D."/>
            <person name="Henrissat B."/>
            <person name="Matheny P.B."/>
            <person name="Labbe J."/>
            <person name="Martin F.M."/>
        </authorList>
    </citation>
    <scope>NUCLEOTIDE SEQUENCE</scope>
    <source>
        <strain evidence="2">BPL690</strain>
    </source>
</reference>
<gene>
    <name evidence="2" type="ORF">B0F90DRAFT_1762487</name>
</gene>
<proteinExistence type="predicted"/>
<dbReference type="Proteomes" id="UP001203297">
    <property type="component" value="Unassembled WGS sequence"/>
</dbReference>
<organism evidence="2 3">
    <name type="scientific">Multifurca ochricompacta</name>
    <dbReference type="NCBI Taxonomy" id="376703"/>
    <lineage>
        <taxon>Eukaryota</taxon>
        <taxon>Fungi</taxon>
        <taxon>Dikarya</taxon>
        <taxon>Basidiomycota</taxon>
        <taxon>Agaricomycotina</taxon>
        <taxon>Agaricomycetes</taxon>
        <taxon>Russulales</taxon>
        <taxon>Russulaceae</taxon>
        <taxon>Multifurca</taxon>
    </lineage>
</organism>
<evidence type="ECO:0000256" key="1">
    <source>
        <dbReference type="SAM" id="MobiDB-lite"/>
    </source>
</evidence>
<feature type="compositionally biased region" description="Polar residues" evidence="1">
    <location>
        <begin position="23"/>
        <end position="37"/>
    </location>
</feature>
<sequence length="72" mass="7990">MIEMIPHPSFDLNNMSDEYANSGSKGSFFTSSVNDSMSARERESYPPTSDYATKNYPPPGDSMSGLRTIRSM</sequence>
<keyword evidence="3" id="KW-1185">Reference proteome</keyword>
<evidence type="ECO:0000313" key="2">
    <source>
        <dbReference type="EMBL" id="KAI0293507.1"/>
    </source>
</evidence>
<feature type="region of interest" description="Disordered" evidence="1">
    <location>
        <begin position="23"/>
        <end position="72"/>
    </location>
</feature>
<comment type="caution">
    <text evidence="2">The sequence shown here is derived from an EMBL/GenBank/DDBJ whole genome shotgun (WGS) entry which is preliminary data.</text>
</comment>
<dbReference type="EMBL" id="WTXG01000094">
    <property type="protein sequence ID" value="KAI0293507.1"/>
    <property type="molecule type" value="Genomic_DNA"/>
</dbReference>
<accession>A0AAD4QIX3</accession>
<protein>
    <submittedName>
        <fullName evidence="2">Uncharacterized protein</fullName>
    </submittedName>
</protein>
<dbReference type="AlphaFoldDB" id="A0AAD4QIX3"/>
<evidence type="ECO:0000313" key="3">
    <source>
        <dbReference type="Proteomes" id="UP001203297"/>
    </source>
</evidence>
<name>A0AAD4QIX3_9AGAM</name>